<gene>
    <name evidence="1" type="ORF">DB88DRAFT_486684</name>
</gene>
<reference evidence="1" key="1">
    <citation type="submission" date="2023-02" db="EMBL/GenBank/DDBJ databases">
        <title>Identification and recombinant expression of a fungal hydrolase from Papiliotrema laurentii that hydrolyzes apple cutin and clears colloidal polyester polyurethane.</title>
        <authorList>
            <consortium name="DOE Joint Genome Institute"/>
            <person name="Roman V.A."/>
            <person name="Bojanowski C."/>
            <person name="Crable B.R."/>
            <person name="Wagner D.N."/>
            <person name="Hung C.S."/>
            <person name="Nadeau L.J."/>
            <person name="Schratz L."/>
            <person name="Haridas S."/>
            <person name="Pangilinan J."/>
            <person name="Lipzen A."/>
            <person name="Na H."/>
            <person name="Yan M."/>
            <person name="Ng V."/>
            <person name="Grigoriev I.V."/>
            <person name="Spatafora J.W."/>
            <person name="Barlow D."/>
            <person name="Biffinger J."/>
            <person name="Kelley-Loughnane N."/>
            <person name="Varaljay V.A."/>
            <person name="Crookes-Goodson W.J."/>
        </authorList>
    </citation>
    <scope>NUCLEOTIDE SEQUENCE</scope>
    <source>
        <strain evidence="1">5307AH</strain>
    </source>
</reference>
<dbReference type="SUPFAM" id="SSF52833">
    <property type="entry name" value="Thioredoxin-like"/>
    <property type="match status" value="1"/>
</dbReference>
<dbReference type="Gene3D" id="3.40.30.10">
    <property type="entry name" value="Glutaredoxin"/>
    <property type="match status" value="1"/>
</dbReference>
<dbReference type="AlphaFoldDB" id="A0AAD9FRC3"/>
<dbReference type="PANTHER" id="PTHR28630">
    <property type="match status" value="1"/>
</dbReference>
<dbReference type="PANTHER" id="PTHR28630:SF3">
    <property type="entry name" value="PEROXIREDOXIN-LIKE 2C"/>
    <property type="match status" value="1"/>
</dbReference>
<name>A0AAD9FRC3_PAPLA</name>
<dbReference type="InterPro" id="IPR032801">
    <property type="entry name" value="PXL2A/B/C"/>
</dbReference>
<evidence type="ECO:0000313" key="2">
    <source>
        <dbReference type="Proteomes" id="UP001182556"/>
    </source>
</evidence>
<dbReference type="EMBL" id="JAODAN010000004">
    <property type="protein sequence ID" value="KAK1924760.1"/>
    <property type="molecule type" value="Genomic_DNA"/>
</dbReference>
<proteinExistence type="predicted"/>
<organism evidence="1 2">
    <name type="scientific">Papiliotrema laurentii</name>
    <name type="common">Cryptococcus laurentii</name>
    <dbReference type="NCBI Taxonomy" id="5418"/>
    <lineage>
        <taxon>Eukaryota</taxon>
        <taxon>Fungi</taxon>
        <taxon>Dikarya</taxon>
        <taxon>Basidiomycota</taxon>
        <taxon>Agaricomycotina</taxon>
        <taxon>Tremellomycetes</taxon>
        <taxon>Tremellales</taxon>
        <taxon>Rhynchogastremaceae</taxon>
        <taxon>Papiliotrema</taxon>
    </lineage>
</organism>
<evidence type="ECO:0000313" key="1">
    <source>
        <dbReference type="EMBL" id="KAK1924760.1"/>
    </source>
</evidence>
<sequence>MTSAPLSPDAIEQALNAQVVDKEGRSHQFGELVQGRRTAVVFVRHWWCGVCQAYVKQLHKVIPPESLGSTSLIIIGCGGAPPIHNYIDLTQTPFDVYGNPSLDLYRAFGFKSNLGSSKPGQEKEYEKDLGGSWARLWHGLKEGPMRHIGHAGSVGPKAQNGGEVVFEQDGSVSFFHRMEHTADHIELKELAAALGVQAGQADPAEAVACDSGVKV</sequence>
<protein>
    <recommendedName>
        <fullName evidence="3">Thioredoxin domain-containing protein</fullName>
    </recommendedName>
</protein>
<keyword evidence="2" id="KW-1185">Reference proteome</keyword>
<dbReference type="Proteomes" id="UP001182556">
    <property type="component" value="Unassembled WGS sequence"/>
</dbReference>
<evidence type="ECO:0008006" key="3">
    <source>
        <dbReference type="Google" id="ProtNLM"/>
    </source>
</evidence>
<comment type="caution">
    <text evidence="1">The sequence shown here is derived from an EMBL/GenBank/DDBJ whole genome shotgun (WGS) entry which is preliminary data.</text>
</comment>
<dbReference type="Pfam" id="PF13911">
    <property type="entry name" value="AhpC-TSA_2"/>
    <property type="match status" value="1"/>
</dbReference>
<accession>A0AAD9FRC3</accession>
<dbReference type="InterPro" id="IPR036249">
    <property type="entry name" value="Thioredoxin-like_sf"/>
</dbReference>